<accession>A0AAU8HZU0</accession>
<dbReference type="Pfam" id="PF24011">
    <property type="entry name" value="DUF7325"/>
    <property type="match status" value="1"/>
</dbReference>
<protein>
    <submittedName>
        <fullName evidence="1">Uncharacterized protein</fullName>
    </submittedName>
</protein>
<evidence type="ECO:0000313" key="1">
    <source>
        <dbReference type="EMBL" id="XCI77974.1"/>
    </source>
</evidence>
<dbReference type="InterPro" id="IPR055749">
    <property type="entry name" value="DUF7325"/>
</dbReference>
<dbReference type="EMBL" id="PP895363">
    <property type="protein sequence ID" value="XCI77974.1"/>
    <property type="molecule type" value="Genomic_DNA"/>
</dbReference>
<reference evidence="1" key="1">
    <citation type="submission" date="2024-06" db="EMBL/GenBank/DDBJ databases">
        <title>High activity and specificity of bacteriophage cocktails against carbapenem-resistant Klebsiella pneumoniae belonging to high-risk clones CG258 and ST307.</title>
        <authorList>
            <person name="Jimenez Quiceno J."/>
            <person name="Salazar Ospina L."/>
            <person name="Tellez Carrasquilla S."/>
        </authorList>
    </citation>
    <scope>NUCLEOTIDE SEQUENCE</scope>
</reference>
<name>A0AAU8HZU0_9CAUD</name>
<organism evidence="1">
    <name type="scientific">Klebsiella phage FKP3</name>
    <dbReference type="NCBI Taxonomy" id="3231233"/>
    <lineage>
        <taxon>Viruses</taxon>
        <taxon>Duplodnaviria</taxon>
        <taxon>Heunggongvirae</taxon>
        <taxon>Uroviricota</taxon>
        <taxon>Caudoviricetes</taxon>
        <taxon>Stephanstirmvirinae</taxon>
        <taxon>Justusliebigvirus</taxon>
    </lineage>
</organism>
<sequence>MNITASTKNISETAEGYGIIIAIHGVNEKWLASFEEDEERNIRLDAPIKVLHQIGEQKTCLRSYQEWSVTNELIKMLDFVIDLFERSLKEDKSDVKVYL</sequence>
<proteinExistence type="predicted"/>